<dbReference type="PANTHER" id="PTHR35333">
    <property type="entry name" value="BETA-LACTAMASE"/>
    <property type="match status" value="1"/>
</dbReference>
<proteinExistence type="predicted"/>
<dbReference type="KEGG" id="lcu:PL11_008285"/>
<organism evidence="2 3">
    <name type="scientific">Lentilactobacillus curieae</name>
    <dbReference type="NCBI Taxonomy" id="1138822"/>
    <lineage>
        <taxon>Bacteria</taxon>
        <taxon>Bacillati</taxon>
        <taxon>Bacillota</taxon>
        <taxon>Bacilli</taxon>
        <taxon>Lactobacillales</taxon>
        <taxon>Lactobacillaceae</taxon>
        <taxon>Lentilactobacillus</taxon>
    </lineage>
</organism>
<dbReference type="GO" id="GO:0008800">
    <property type="term" value="F:beta-lactamase activity"/>
    <property type="evidence" value="ECO:0007669"/>
    <property type="project" value="InterPro"/>
</dbReference>
<sequence length="251" mass="27346">MVKEISAIKELIANFQGNAAIVIKHNGQLVLSVNENERMKSASLIKLAVLNAVFDNHLDLSEIVAIDTADLVGGSGVLSLIKPQSLSLGQLMNLMISVSDNSATNVIVHRLGGLGVVNLWLTDNGYQLTQMNRYMMDSEATQVGNENLISAGEAIRLFNSAFKRGKTTQNWFLNQQFRYKLPGTFDELGIDIQVANKTGEGPRVDHDIARFSVGTDTAVVALLTSEFSDRTTALQLFNHVGQLVADAMLNK</sequence>
<accession>A0A1S6QJW8</accession>
<dbReference type="OrthoDB" id="9775096at2"/>
<dbReference type="InterPro" id="IPR012338">
    <property type="entry name" value="Beta-lactam/transpept-like"/>
</dbReference>
<dbReference type="Pfam" id="PF13354">
    <property type="entry name" value="Beta-lactamase2"/>
    <property type="match status" value="1"/>
</dbReference>
<keyword evidence="3" id="KW-1185">Reference proteome</keyword>
<protein>
    <submittedName>
        <fullName evidence="2">Class A beta-lactamase</fullName>
    </submittedName>
</protein>
<dbReference type="SUPFAM" id="SSF56601">
    <property type="entry name" value="beta-lactamase/transpeptidase-like"/>
    <property type="match status" value="1"/>
</dbReference>
<dbReference type="EMBL" id="CP018906">
    <property type="protein sequence ID" value="AQW21912.1"/>
    <property type="molecule type" value="Genomic_DNA"/>
</dbReference>
<dbReference type="GO" id="GO:0046677">
    <property type="term" value="P:response to antibiotic"/>
    <property type="evidence" value="ECO:0007669"/>
    <property type="project" value="InterPro"/>
</dbReference>
<dbReference type="eggNOG" id="COG2367">
    <property type="taxonomic scope" value="Bacteria"/>
</dbReference>
<reference evidence="2 3" key="1">
    <citation type="journal article" date="2015" name="Genome Announc.">
        <title>Genome Sequence of Lactobacillus curieae CCTCC M 2011381T, a Novel Producer of Gamma-aminobutyric Acid.</title>
        <authorList>
            <person name="Wang Y."/>
            <person name="Wang Y."/>
            <person name="Lang C."/>
            <person name="Wei D."/>
            <person name="Xu P."/>
            <person name="Xie J."/>
        </authorList>
    </citation>
    <scope>NUCLEOTIDE SEQUENCE [LARGE SCALE GENOMIC DNA]</scope>
    <source>
        <strain evidence="2 3">CCTCC M 2011381</strain>
    </source>
</reference>
<dbReference type="InterPro" id="IPR045155">
    <property type="entry name" value="Beta-lactam_cat"/>
</dbReference>
<evidence type="ECO:0000313" key="2">
    <source>
        <dbReference type="EMBL" id="AQW21912.1"/>
    </source>
</evidence>
<gene>
    <name evidence="2" type="ORF">PL11_008285</name>
</gene>
<dbReference type="Proteomes" id="UP000030361">
    <property type="component" value="Chromosome"/>
</dbReference>
<dbReference type="Gene3D" id="3.40.710.10">
    <property type="entry name" value="DD-peptidase/beta-lactamase superfamily"/>
    <property type="match status" value="1"/>
</dbReference>
<dbReference type="RefSeq" id="WP_035167386.1">
    <property type="nucleotide sequence ID" value="NZ_CP018906.1"/>
</dbReference>
<evidence type="ECO:0000313" key="3">
    <source>
        <dbReference type="Proteomes" id="UP000030361"/>
    </source>
</evidence>
<feature type="domain" description="Beta-lactamase class A catalytic" evidence="1">
    <location>
        <begin position="27"/>
        <end position="221"/>
    </location>
</feature>
<dbReference type="GO" id="GO:0030655">
    <property type="term" value="P:beta-lactam antibiotic catabolic process"/>
    <property type="evidence" value="ECO:0007669"/>
    <property type="project" value="InterPro"/>
</dbReference>
<dbReference type="InterPro" id="IPR000871">
    <property type="entry name" value="Beta-lactam_class-A"/>
</dbReference>
<dbReference type="AlphaFoldDB" id="A0A1S6QJW8"/>
<name>A0A1S6QJW8_9LACO</name>
<dbReference type="PANTHER" id="PTHR35333:SF3">
    <property type="entry name" value="BETA-LACTAMASE-TYPE TRANSPEPTIDASE FOLD CONTAINING PROTEIN"/>
    <property type="match status" value="1"/>
</dbReference>
<evidence type="ECO:0000259" key="1">
    <source>
        <dbReference type="Pfam" id="PF13354"/>
    </source>
</evidence>